<dbReference type="SUPFAM" id="SSF48452">
    <property type="entry name" value="TPR-like"/>
    <property type="match status" value="1"/>
</dbReference>
<accession>A0ABT2IR67</accession>
<dbReference type="InterPro" id="IPR046491">
    <property type="entry name" value="DUF6584"/>
</dbReference>
<keyword evidence="1" id="KW-1133">Transmembrane helix</keyword>
<feature type="transmembrane region" description="Helical" evidence="1">
    <location>
        <begin position="145"/>
        <end position="166"/>
    </location>
</feature>
<reference evidence="2 3" key="1">
    <citation type="submission" date="2022-09" db="EMBL/GenBank/DDBJ databases">
        <title>Chryseobacterium oleae sp.nov., isolated from the inter-root soil of Pyrola calliantha H. Andr. in Tibet.</title>
        <authorList>
            <person name="Li Z."/>
        </authorList>
    </citation>
    <scope>NUCLEOTIDE SEQUENCE [LARGE SCALE GENOMIC DNA]</scope>
    <source>
        <strain evidence="3">pc1-10</strain>
    </source>
</reference>
<dbReference type="EMBL" id="JAOAMU010000001">
    <property type="protein sequence ID" value="MCT2561319.1"/>
    <property type="molecule type" value="Genomic_DNA"/>
</dbReference>
<sequence length="174" mass="20145">MENIFYKIEKDLEEGRKKKACDRLRNAINQYPDDLSLRKKLGRIYYEAGFLDEAGKFWILSEPQDKEMENAVEIYKSSLSYSGNAILKDIVFRGNKNILNEYALNVLKDLEIDSLKKTNHIPEYKQKYKQGLAEPKSKQSFLSKVGICLLIGMVIVLPVLGLVKLFELFISLFR</sequence>
<comment type="caution">
    <text evidence="2">The sequence shown here is derived from an EMBL/GenBank/DDBJ whole genome shotgun (WGS) entry which is preliminary data.</text>
</comment>
<evidence type="ECO:0000313" key="3">
    <source>
        <dbReference type="Proteomes" id="UP001525566"/>
    </source>
</evidence>
<dbReference type="InterPro" id="IPR011990">
    <property type="entry name" value="TPR-like_helical_dom_sf"/>
</dbReference>
<proteinExistence type="predicted"/>
<keyword evidence="1" id="KW-0812">Transmembrane</keyword>
<dbReference type="Gene3D" id="1.25.40.10">
    <property type="entry name" value="Tetratricopeptide repeat domain"/>
    <property type="match status" value="1"/>
</dbReference>
<gene>
    <name evidence="2" type="ORF">N0B48_05395</name>
</gene>
<evidence type="ECO:0000256" key="1">
    <source>
        <dbReference type="SAM" id="Phobius"/>
    </source>
</evidence>
<dbReference type="Pfam" id="PF20225">
    <property type="entry name" value="DUF6584"/>
    <property type="match status" value="1"/>
</dbReference>
<keyword evidence="3" id="KW-1185">Reference proteome</keyword>
<evidence type="ECO:0008006" key="4">
    <source>
        <dbReference type="Google" id="ProtNLM"/>
    </source>
</evidence>
<name>A0ABT2IR67_9FLAO</name>
<evidence type="ECO:0000313" key="2">
    <source>
        <dbReference type="EMBL" id="MCT2561319.1"/>
    </source>
</evidence>
<dbReference type="Proteomes" id="UP001525566">
    <property type="component" value="Unassembled WGS sequence"/>
</dbReference>
<keyword evidence="1" id="KW-0472">Membrane</keyword>
<protein>
    <recommendedName>
        <fullName evidence="4">Tetratricopeptide repeat protein</fullName>
    </recommendedName>
</protein>
<organism evidence="2 3">
    <name type="scientific">Chryseobacterium herbae</name>
    <dbReference type="NCBI Taxonomy" id="2976476"/>
    <lineage>
        <taxon>Bacteria</taxon>
        <taxon>Pseudomonadati</taxon>
        <taxon>Bacteroidota</taxon>
        <taxon>Flavobacteriia</taxon>
        <taxon>Flavobacteriales</taxon>
        <taxon>Weeksellaceae</taxon>
        <taxon>Chryseobacterium group</taxon>
        <taxon>Chryseobacterium</taxon>
    </lineage>
</organism>